<dbReference type="Proteomes" id="UP000018958">
    <property type="component" value="Unassembled WGS sequence"/>
</dbReference>
<evidence type="ECO:0008006" key="4">
    <source>
        <dbReference type="Google" id="ProtNLM"/>
    </source>
</evidence>
<protein>
    <recommendedName>
        <fullName evidence="4">Chromo domain-containing protein</fullName>
    </recommendedName>
</protein>
<proteinExistence type="predicted"/>
<feature type="region of interest" description="Disordered" evidence="1">
    <location>
        <begin position="258"/>
        <end position="292"/>
    </location>
</feature>
<dbReference type="EMBL" id="ANIX01003457">
    <property type="protein sequence ID" value="ETP06337.1"/>
    <property type="molecule type" value="Genomic_DNA"/>
</dbReference>
<name>W2W724_PHYNI</name>
<dbReference type="AlphaFoldDB" id="W2W724"/>
<evidence type="ECO:0000313" key="3">
    <source>
        <dbReference type="Proteomes" id="UP000018958"/>
    </source>
</evidence>
<evidence type="ECO:0000313" key="2">
    <source>
        <dbReference type="EMBL" id="ETP06337.1"/>
    </source>
</evidence>
<reference evidence="2 3" key="1">
    <citation type="submission" date="2013-11" db="EMBL/GenBank/DDBJ databases">
        <title>The Genome Sequence of Phytophthora parasitica CJ01A1.</title>
        <authorList>
            <consortium name="The Broad Institute Genomics Platform"/>
            <person name="Russ C."/>
            <person name="Tyler B."/>
            <person name="Panabieres F."/>
            <person name="Shan W."/>
            <person name="Tripathy S."/>
            <person name="Grunwald N."/>
            <person name="Machado M."/>
            <person name="Johnson C.S."/>
            <person name="Walker B."/>
            <person name="Young S.K."/>
            <person name="Zeng Q."/>
            <person name="Gargeya S."/>
            <person name="Fitzgerald M."/>
            <person name="Haas B."/>
            <person name="Abouelleil A."/>
            <person name="Allen A.W."/>
            <person name="Alvarado L."/>
            <person name="Arachchi H.M."/>
            <person name="Berlin A.M."/>
            <person name="Chapman S.B."/>
            <person name="Gainer-Dewar J."/>
            <person name="Goldberg J."/>
            <person name="Griggs A."/>
            <person name="Gujja S."/>
            <person name="Hansen M."/>
            <person name="Howarth C."/>
            <person name="Imamovic A."/>
            <person name="Ireland A."/>
            <person name="Larimer J."/>
            <person name="McCowan C."/>
            <person name="Murphy C."/>
            <person name="Pearson M."/>
            <person name="Poon T.W."/>
            <person name="Priest M."/>
            <person name="Roberts A."/>
            <person name="Saif S."/>
            <person name="Shea T."/>
            <person name="Sisk P."/>
            <person name="Sykes S."/>
            <person name="Wortman J."/>
            <person name="Nusbaum C."/>
            <person name="Birren B."/>
        </authorList>
    </citation>
    <scope>NUCLEOTIDE SEQUENCE [LARGE SCALE GENOMIC DNA]</scope>
    <source>
        <strain evidence="2 3">CJ01A1</strain>
    </source>
</reference>
<evidence type="ECO:0000256" key="1">
    <source>
        <dbReference type="SAM" id="MobiDB-lite"/>
    </source>
</evidence>
<feature type="region of interest" description="Disordered" evidence="1">
    <location>
        <begin position="118"/>
        <end position="142"/>
    </location>
</feature>
<gene>
    <name evidence="2" type="ORF">F441_17263</name>
</gene>
<sequence length="509" mass="55482">MGDGLTAAQFQSRASGVATPQASGSLFEEVTFKDMTAGDEEYEHQGLTLDLKTADSIKGMAPGFHRSLASLADRTACGDSKRLFGGTTDRYGFARFVGAPHVGRGAFCELSRLGPDSDFGSRAHARSRARSSTPPAPTEVPVVPAAMVDGPAVAVTLPPPVRAPVASSPCDAAAEAPGSNLVPPRSVTHPVGSSETASATPHDASASSPPSVLQEPIYEITIEGLCGDDVGGDIEDDDSVAAEDVPLQAVVLLNDEVEEDTQRSKRTRLRRGDETSEWHPFPLPKAPERHPTTNHRNLYNPDAPWDYANSAGITRLLDVEGESPHRCYLVQWKGRPLQMSWVWIELLDKESTRYMMQKVDEWKASGSKKTFMGWYDVRDSASEAGTRFTDAFRCALYHLGRPNLVTMEIEDVTEFWKTLQRQSVQLNYGTMLPNILHGSIGSVATLERFFEALVPGTYLVSAGQDDVGHCFVVVKTGPNARLVVLDGTRLTTIHRWKWFLSRTTSGLRV</sequence>
<comment type="caution">
    <text evidence="2">The sequence shown here is derived from an EMBL/GenBank/DDBJ whole genome shotgun (WGS) entry which is preliminary data.</text>
</comment>
<organism evidence="2 3">
    <name type="scientific">Phytophthora nicotianae CJ01A1</name>
    <dbReference type="NCBI Taxonomy" id="1317063"/>
    <lineage>
        <taxon>Eukaryota</taxon>
        <taxon>Sar</taxon>
        <taxon>Stramenopiles</taxon>
        <taxon>Oomycota</taxon>
        <taxon>Peronosporomycetes</taxon>
        <taxon>Peronosporales</taxon>
        <taxon>Peronosporaceae</taxon>
        <taxon>Phytophthora</taxon>
    </lineage>
</organism>
<accession>W2W724</accession>
<feature type="compositionally biased region" description="Polar residues" evidence="1">
    <location>
        <begin position="191"/>
        <end position="211"/>
    </location>
</feature>
<feature type="region of interest" description="Disordered" evidence="1">
    <location>
        <begin position="165"/>
        <end position="211"/>
    </location>
</feature>